<keyword evidence="1" id="KW-0012">Acyltransferase</keyword>
<organism evidence="1 2">
    <name type="scientific">Entomophthora muscae</name>
    <dbReference type="NCBI Taxonomy" id="34485"/>
    <lineage>
        <taxon>Eukaryota</taxon>
        <taxon>Fungi</taxon>
        <taxon>Fungi incertae sedis</taxon>
        <taxon>Zoopagomycota</taxon>
        <taxon>Entomophthoromycotina</taxon>
        <taxon>Entomophthoromycetes</taxon>
        <taxon>Entomophthorales</taxon>
        <taxon>Entomophthoraceae</taxon>
        <taxon>Entomophthora</taxon>
    </lineage>
</organism>
<evidence type="ECO:0000313" key="2">
    <source>
        <dbReference type="Proteomes" id="UP001165960"/>
    </source>
</evidence>
<dbReference type="EC" id="2.3.2.23" evidence="1"/>
<keyword evidence="1" id="KW-0808">Transferase</keyword>
<proteinExistence type="predicted"/>
<protein>
    <submittedName>
        <fullName evidence="1">Ubiquitin-conjugating enzyme E2 J1</fullName>
        <ecNumber evidence="1">2.3.2.23</ecNumber>
    </submittedName>
</protein>
<gene>
    <name evidence="1" type="primary">UBE2J1_2</name>
    <name evidence="1" type="ORF">DSO57_1036352</name>
</gene>
<dbReference type="EMBL" id="QTSX02004607">
    <property type="protein sequence ID" value="KAJ9063875.1"/>
    <property type="molecule type" value="Genomic_DNA"/>
</dbReference>
<evidence type="ECO:0000313" key="1">
    <source>
        <dbReference type="EMBL" id="KAJ9063875.1"/>
    </source>
</evidence>
<accession>A0ACC2SNK8</accession>
<keyword evidence="2" id="KW-1185">Reference proteome</keyword>
<comment type="caution">
    <text evidence="1">The sequence shown here is derived from an EMBL/GenBank/DDBJ whole genome shotgun (WGS) entry which is preliminary data.</text>
</comment>
<reference evidence="1" key="1">
    <citation type="submission" date="2022-04" db="EMBL/GenBank/DDBJ databases">
        <title>Genome of the entomopathogenic fungus Entomophthora muscae.</title>
        <authorList>
            <person name="Elya C."/>
            <person name="Lovett B.R."/>
            <person name="Lee E."/>
            <person name="Macias A.M."/>
            <person name="Hajek A.E."/>
            <person name="De Bivort B.L."/>
            <person name="Kasson M.T."/>
            <person name="De Fine Licht H.H."/>
            <person name="Stajich J.E."/>
        </authorList>
    </citation>
    <scope>NUCLEOTIDE SEQUENCE</scope>
    <source>
        <strain evidence="1">Berkeley</strain>
    </source>
</reference>
<name>A0ACC2SNK8_9FUNG</name>
<dbReference type="Proteomes" id="UP001165960">
    <property type="component" value="Unassembled WGS sequence"/>
</dbReference>
<sequence length="254" mass="28281">MQYNANNPAIKRILKELKDMERRPSPFYVARPSDENLFDWHFTILGPTETDFEGGRYHGRIILPAEYPFKPPSIMLLNPNGRFQLHTKICLSITGYHPEFWQPAWSVATVLTALISFFPTPAEGAIGGLDTPSATRKALAQKSHEWTCSTCSETLGEIVFTEKTDENKITEADQEFLSLVAFRPESKKTEDSTPTPSTSTTKSPIEDNTALELPKDSPAPVAVALQPVSRRPSPIIDLFIFLSLGGIAILLYTK</sequence>